<evidence type="ECO:0000313" key="2">
    <source>
        <dbReference type="EMBL" id="MER7179448.1"/>
    </source>
</evidence>
<dbReference type="RefSeq" id="WP_350778650.1">
    <property type="nucleotide sequence ID" value="NZ_JBEPEK010000040.1"/>
</dbReference>
<evidence type="ECO:0000313" key="3">
    <source>
        <dbReference type="Proteomes" id="UP001474181"/>
    </source>
</evidence>
<proteinExistence type="predicted"/>
<dbReference type="EMBL" id="JBEPEK010000040">
    <property type="protein sequence ID" value="MER7179448.1"/>
    <property type="molecule type" value="Genomic_DNA"/>
</dbReference>
<organism evidence="2 3">
    <name type="scientific">Streptomyces hyaluromycini</name>
    <dbReference type="NCBI Taxonomy" id="1377993"/>
    <lineage>
        <taxon>Bacteria</taxon>
        <taxon>Bacillati</taxon>
        <taxon>Actinomycetota</taxon>
        <taxon>Actinomycetes</taxon>
        <taxon>Kitasatosporales</taxon>
        <taxon>Streptomycetaceae</taxon>
        <taxon>Streptomyces</taxon>
    </lineage>
</organism>
<keyword evidence="3" id="KW-1185">Reference proteome</keyword>
<name>A0ABV1WRG4_9ACTN</name>
<protein>
    <recommendedName>
        <fullName evidence="4">XRE family transcriptional regulator</fullName>
    </recommendedName>
</protein>
<sequence length="185" mass="19869">MTEGVEATTQHPLVVARIAAGKTMDDLVAGIHAAAARRGLRSGTDVARVRKWQRGVRPSDESQIYIAEALGWPADIVRADDWPNWLPPTANGVVRLGPDSSLPALREALRTAMERRTFLTITGTALSALAADWADDSHETHAQAHDGKPVSEDLVAFLENSTQHLAELPTEQRQPSVGLPGAQGC</sequence>
<feature type="region of interest" description="Disordered" evidence="1">
    <location>
        <begin position="166"/>
        <end position="185"/>
    </location>
</feature>
<evidence type="ECO:0000256" key="1">
    <source>
        <dbReference type="SAM" id="MobiDB-lite"/>
    </source>
</evidence>
<dbReference type="Proteomes" id="UP001474181">
    <property type="component" value="Unassembled WGS sequence"/>
</dbReference>
<evidence type="ECO:0008006" key="4">
    <source>
        <dbReference type="Google" id="ProtNLM"/>
    </source>
</evidence>
<gene>
    <name evidence="2" type="ORF">ABT404_08180</name>
</gene>
<reference evidence="2 3" key="1">
    <citation type="submission" date="2024-06" db="EMBL/GenBank/DDBJ databases">
        <title>The Natural Products Discovery Center: Release of the First 8490 Sequenced Strains for Exploring Actinobacteria Biosynthetic Diversity.</title>
        <authorList>
            <person name="Kalkreuter E."/>
            <person name="Kautsar S.A."/>
            <person name="Yang D."/>
            <person name="Bader C.D."/>
            <person name="Teijaro C.N."/>
            <person name="Fluegel L."/>
            <person name="Davis C.M."/>
            <person name="Simpson J.R."/>
            <person name="Lauterbach L."/>
            <person name="Steele A.D."/>
            <person name="Gui C."/>
            <person name="Meng S."/>
            <person name="Li G."/>
            <person name="Viehrig K."/>
            <person name="Ye F."/>
            <person name="Su P."/>
            <person name="Kiefer A.F."/>
            <person name="Nichols A."/>
            <person name="Cepeda A.J."/>
            <person name="Yan W."/>
            <person name="Fan B."/>
            <person name="Jiang Y."/>
            <person name="Adhikari A."/>
            <person name="Zheng C.-J."/>
            <person name="Schuster L."/>
            <person name="Cowan T.M."/>
            <person name="Smanski M.J."/>
            <person name="Chevrette M.G."/>
            <person name="De Carvalho L.P.S."/>
            <person name="Shen B."/>
        </authorList>
    </citation>
    <scope>NUCLEOTIDE SEQUENCE [LARGE SCALE GENOMIC DNA]</scope>
    <source>
        <strain evidence="2 3">NPDC000234</strain>
    </source>
</reference>
<comment type="caution">
    <text evidence="2">The sequence shown here is derived from an EMBL/GenBank/DDBJ whole genome shotgun (WGS) entry which is preliminary data.</text>
</comment>
<accession>A0ABV1WRG4</accession>